<dbReference type="STRING" id="1903181.BTN85_2103"/>
<feature type="domain" description="D-isomer specific 2-hydroxyacid dehydrogenase catalytic" evidence="5">
    <location>
        <begin position="16"/>
        <end position="333"/>
    </location>
</feature>
<evidence type="ECO:0000313" key="7">
    <source>
        <dbReference type="EMBL" id="OKY77452.1"/>
    </source>
</evidence>
<dbReference type="Pfam" id="PF02826">
    <property type="entry name" value="2-Hacid_dh_C"/>
    <property type="match status" value="1"/>
</dbReference>
<dbReference type="PROSITE" id="PS00670">
    <property type="entry name" value="D_2_HYDROXYACID_DH_2"/>
    <property type="match status" value="1"/>
</dbReference>
<evidence type="ECO:0000256" key="3">
    <source>
        <dbReference type="ARBA" id="ARBA00023027"/>
    </source>
</evidence>
<evidence type="ECO:0000256" key="2">
    <source>
        <dbReference type="ARBA" id="ARBA00023002"/>
    </source>
</evidence>
<dbReference type="Proteomes" id="UP000185744">
    <property type="component" value="Unassembled WGS sequence"/>
</dbReference>
<dbReference type="InterPro" id="IPR036291">
    <property type="entry name" value="NAD(P)-bd_dom_sf"/>
</dbReference>
<dbReference type="Pfam" id="PF00389">
    <property type="entry name" value="2-Hacid_dh"/>
    <property type="match status" value="1"/>
</dbReference>
<dbReference type="CDD" id="cd05301">
    <property type="entry name" value="GDH"/>
    <property type="match status" value="1"/>
</dbReference>
<comment type="caution">
    <text evidence="7">The sequence shown here is derived from an EMBL/GenBank/DDBJ whole genome shotgun (WGS) entry which is preliminary data.</text>
</comment>
<dbReference type="SUPFAM" id="SSF52283">
    <property type="entry name" value="Formate/glycerate dehydrogenase catalytic domain-like"/>
    <property type="match status" value="1"/>
</dbReference>
<dbReference type="AlphaFoldDB" id="A0A1Q6DT03"/>
<evidence type="ECO:0000259" key="5">
    <source>
        <dbReference type="Pfam" id="PF00389"/>
    </source>
</evidence>
<dbReference type="FunFam" id="3.40.50.720:FF:000462">
    <property type="entry name" value="Glyoxylate reductase (NADP+)"/>
    <property type="match status" value="1"/>
</dbReference>
<accession>A0A1Q6DT03</accession>
<comment type="similarity">
    <text evidence="1 4">Belongs to the D-isomer specific 2-hydroxyacid dehydrogenase family.</text>
</comment>
<dbReference type="InParanoid" id="A0A1Q6DT03"/>
<dbReference type="PANTHER" id="PTHR42789:SF1">
    <property type="entry name" value="D-ISOMER SPECIFIC 2-HYDROXYACID DEHYDROGENASE FAMILY PROTEIN (AFU_ORTHOLOGUE AFUA_6G10090)"/>
    <property type="match status" value="1"/>
</dbReference>
<dbReference type="InterPro" id="IPR050857">
    <property type="entry name" value="D-2-hydroxyacid_DH"/>
</dbReference>
<dbReference type="InterPro" id="IPR006139">
    <property type="entry name" value="D-isomer_2_OHA_DH_cat_dom"/>
</dbReference>
<feature type="domain" description="D-isomer specific 2-hydroxyacid dehydrogenase NAD-binding" evidence="6">
    <location>
        <begin position="121"/>
        <end position="301"/>
    </location>
</feature>
<keyword evidence="2 4" id="KW-0560">Oxidoreductase</keyword>
<name>A0A1Q6DT03_METT1</name>
<protein>
    <submittedName>
        <fullName evidence="7">Phosphoglycerate dehydrogenase SerA</fullName>
    </submittedName>
</protein>
<dbReference type="GO" id="GO:0016616">
    <property type="term" value="F:oxidoreductase activity, acting on the CH-OH group of donors, NAD or NADP as acceptor"/>
    <property type="evidence" value="ECO:0007669"/>
    <property type="project" value="InterPro"/>
</dbReference>
<evidence type="ECO:0000256" key="1">
    <source>
        <dbReference type="ARBA" id="ARBA00005854"/>
    </source>
</evidence>
<proteinExistence type="inferred from homology"/>
<evidence type="ECO:0000256" key="4">
    <source>
        <dbReference type="RuleBase" id="RU003719"/>
    </source>
</evidence>
<dbReference type="Gene3D" id="3.40.50.720">
    <property type="entry name" value="NAD(P)-binding Rossmann-like Domain"/>
    <property type="match status" value="2"/>
</dbReference>
<dbReference type="GO" id="GO:0051287">
    <property type="term" value="F:NAD binding"/>
    <property type="evidence" value="ECO:0007669"/>
    <property type="project" value="InterPro"/>
</dbReference>
<dbReference type="EMBL" id="MSDW01000002">
    <property type="protein sequence ID" value="OKY77452.1"/>
    <property type="molecule type" value="Genomic_DNA"/>
</dbReference>
<evidence type="ECO:0000313" key="8">
    <source>
        <dbReference type="Proteomes" id="UP000185744"/>
    </source>
</evidence>
<keyword evidence="8" id="KW-1185">Reference proteome</keyword>
<reference evidence="7" key="1">
    <citation type="submission" date="2016-12" db="EMBL/GenBank/DDBJ databases">
        <title>Discovery of methanogenic haloarchaea.</title>
        <authorList>
            <person name="Sorokin D.Y."/>
            <person name="Makarova K.S."/>
            <person name="Abbas B."/>
            <person name="Ferrer M."/>
            <person name="Golyshin P.N."/>
        </authorList>
    </citation>
    <scope>NUCLEOTIDE SEQUENCE [LARGE SCALE GENOMIC DNA]</scope>
    <source>
        <strain evidence="7">HMET1</strain>
    </source>
</reference>
<dbReference type="PANTHER" id="PTHR42789">
    <property type="entry name" value="D-ISOMER SPECIFIC 2-HYDROXYACID DEHYDROGENASE FAMILY PROTEIN (AFU_ORTHOLOGUE AFUA_6G10090)"/>
    <property type="match status" value="1"/>
</dbReference>
<organism evidence="7 8">
    <name type="scientific">Methanohalarchaeum thermophilum</name>
    <dbReference type="NCBI Taxonomy" id="1903181"/>
    <lineage>
        <taxon>Archaea</taxon>
        <taxon>Methanobacteriati</taxon>
        <taxon>Methanobacteriota</taxon>
        <taxon>Methanonatronarchaeia</taxon>
        <taxon>Methanonatronarchaeales</taxon>
        <taxon>Methanonatronarchaeaceae</taxon>
        <taxon>Candidatus Methanohalarchaeum</taxon>
    </lineage>
</organism>
<dbReference type="InterPro" id="IPR029753">
    <property type="entry name" value="D-isomer_DH_CS"/>
</dbReference>
<keyword evidence="3" id="KW-0520">NAD</keyword>
<sequence length="333" mass="36942">MVFPKIGFRGSSAPDVFVSRKIREEAVDHLESNGLKVEVNEIDSKLPKDVLIERTKGKKGLICLLNDEIDRELIEECEKLEAISNIGGGVGNIDINAAKEHNITITYTPGVMTEATADHTFALLLGASRKIPRADEVARNDEWGSWEVLKSPMGINVHEKTLGIVGLGQIGQAVAKRADQGFDMDVIYIDKKRKSDMERELGCKYTEFNELLQESDFVTIHVPLNPETKHMFGEKEFKKMKKNAILVNTADGGIIDEKALAKALKNNEIRAAAIDTFENEPIINSELKEIKNKLILTPHIGAATKETAHELSMMAAKNLIKALKDKKTSDKIN</sequence>
<dbReference type="InterPro" id="IPR006140">
    <property type="entry name" value="D-isomer_DH_NAD-bd"/>
</dbReference>
<gene>
    <name evidence="7" type="ORF">BTN85_2103</name>
</gene>
<evidence type="ECO:0000259" key="6">
    <source>
        <dbReference type="Pfam" id="PF02826"/>
    </source>
</evidence>
<dbReference type="SUPFAM" id="SSF51735">
    <property type="entry name" value="NAD(P)-binding Rossmann-fold domains"/>
    <property type="match status" value="1"/>
</dbReference>